<organism evidence="1 2">
    <name type="scientific">Solanum commersonii</name>
    <name type="common">Commerson's wild potato</name>
    <name type="synonym">Commerson's nightshade</name>
    <dbReference type="NCBI Taxonomy" id="4109"/>
    <lineage>
        <taxon>Eukaryota</taxon>
        <taxon>Viridiplantae</taxon>
        <taxon>Streptophyta</taxon>
        <taxon>Embryophyta</taxon>
        <taxon>Tracheophyta</taxon>
        <taxon>Spermatophyta</taxon>
        <taxon>Magnoliopsida</taxon>
        <taxon>eudicotyledons</taxon>
        <taxon>Gunneridae</taxon>
        <taxon>Pentapetalae</taxon>
        <taxon>asterids</taxon>
        <taxon>lamiids</taxon>
        <taxon>Solanales</taxon>
        <taxon>Solanaceae</taxon>
        <taxon>Solanoideae</taxon>
        <taxon>Solaneae</taxon>
        <taxon>Solanum</taxon>
    </lineage>
</organism>
<comment type="caution">
    <text evidence="1">The sequence shown here is derived from an EMBL/GenBank/DDBJ whole genome shotgun (WGS) entry which is preliminary data.</text>
</comment>
<keyword evidence="2" id="KW-1185">Reference proteome</keyword>
<reference evidence="1 2" key="1">
    <citation type="submission" date="2020-09" db="EMBL/GenBank/DDBJ databases">
        <title>De no assembly of potato wild relative species, Solanum commersonii.</title>
        <authorList>
            <person name="Cho K."/>
        </authorList>
    </citation>
    <scope>NUCLEOTIDE SEQUENCE [LARGE SCALE GENOMIC DNA]</scope>
    <source>
        <strain evidence="1">LZ3.2</strain>
        <tissue evidence="1">Leaf</tissue>
    </source>
</reference>
<name>A0A9J6AIZ4_SOLCO</name>
<sequence>MRNFSEMLLDLQLMDLPCEGHNTLCQEGMTLYKPQELIDHKALLLQGEDWDSTPSYFKFENTWLQQVGFTDMVKRWWQNYTTGTRKKEIKDLNLPVQASSGCKY</sequence>
<dbReference type="EMBL" id="JACXVP010000002">
    <property type="protein sequence ID" value="KAG5624590.1"/>
    <property type="molecule type" value="Genomic_DNA"/>
</dbReference>
<protein>
    <submittedName>
        <fullName evidence="1">Uncharacterized protein</fullName>
    </submittedName>
</protein>
<accession>A0A9J6AIZ4</accession>
<proteinExistence type="predicted"/>
<evidence type="ECO:0000313" key="1">
    <source>
        <dbReference type="EMBL" id="KAG5624590.1"/>
    </source>
</evidence>
<evidence type="ECO:0000313" key="2">
    <source>
        <dbReference type="Proteomes" id="UP000824120"/>
    </source>
</evidence>
<dbReference type="AlphaFoldDB" id="A0A9J6AIZ4"/>
<dbReference type="OrthoDB" id="1906115at2759"/>
<dbReference type="Proteomes" id="UP000824120">
    <property type="component" value="Chromosome 2"/>
</dbReference>
<gene>
    <name evidence="1" type="ORF">H5410_009808</name>
</gene>